<comment type="subcellular location">
    <subcellularLocation>
        <location evidence="1">Membrane</location>
        <topology evidence="1">Multi-pass membrane protein</topology>
    </subcellularLocation>
</comment>
<dbReference type="GeneID" id="81597291"/>
<dbReference type="EMBL" id="JAPVEA010000002">
    <property type="protein sequence ID" value="KAJ5462113.1"/>
    <property type="molecule type" value="Genomic_DNA"/>
</dbReference>
<comment type="caution">
    <text evidence="6">The sequence shown here is derived from an EMBL/GenBank/DDBJ whole genome shotgun (WGS) entry which is preliminary data.</text>
</comment>
<dbReference type="PANTHER" id="PTHR48022:SF64">
    <property type="entry name" value="MAJOR FACILITATOR SUPERFAMILY (MFS) PROFILE DOMAIN-CONTAINING PROTEIN"/>
    <property type="match status" value="1"/>
</dbReference>
<reference evidence="6" key="1">
    <citation type="submission" date="2022-12" db="EMBL/GenBank/DDBJ databases">
        <authorList>
            <person name="Petersen C."/>
        </authorList>
    </citation>
    <scope>NUCLEOTIDE SEQUENCE</scope>
    <source>
        <strain evidence="6">IBT 16125</strain>
    </source>
</reference>
<evidence type="ECO:0000256" key="1">
    <source>
        <dbReference type="ARBA" id="ARBA00004141"/>
    </source>
</evidence>
<sequence length="174" mass="19344">MIIPYLSSTKNSDDGLMLNGVIFDQILAFPIAPWLCGHTGRRFPSFIGSLLLVIGAILHCAAQDFAMFLVSLMIVGFGGLIAVEPWRMLVSELGYLNHRSVLCNDSRVGDIWNLLHGSGCIMGLAHPPLLQGLFPLLQVLVVYLLPESPRHLVRKDRHEDARKGYEDVRKVLVK</sequence>
<gene>
    <name evidence="6" type="ORF">N7458_003665</name>
</gene>
<evidence type="ECO:0000256" key="4">
    <source>
        <dbReference type="ARBA" id="ARBA00023136"/>
    </source>
</evidence>
<evidence type="ECO:0000256" key="3">
    <source>
        <dbReference type="ARBA" id="ARBA00022989"/>
    </source>
</evidence>
<name>A0AAD6G8G0_9EURO</name>
<dbReference type="InterPro" id="IPR050360">
    <property type="entry name" value="MFS_Sugar_Transporters"/>
</dbReference>
<evidence type="ECO:0000256" key="5">
    <source>
        <dbReference type="SAM" id="Phobius"/>
    </source>
</evidence>
<keyword evidence="3 5" id="KW-1133">Transmembrane helix</keyword>
<feature type="transmembrane region" description="Helical" evidence="5">
    <location>
        <begin position="65"/>
        <end position="83"/>
    </location>
</feature>
<dbReference type="Gene3D" id="1.20.1250.20">
    <property type="entry name" value="MFS general substrate transporter like domains"/>
    <property type="match status" value="1"/>
</dbReference>
<dbReference type="InterPro" id="IPR036259">
    <property type="entry name" value="MFS_trans_sf"/>
</dbReference>
<feature type="transmembrane region" description="Helical" evidence="5">
    <location>
        <begin position="43"/>
        <end position="59"/>
    </location>
</feature>
<dbReference type="GO" id="GO:0016020">
    <property type="term" value="C:membrane"/>
    <property type="evidence" value="ECO:0007669"/>
    <property type="project" value="UniProtKB-SubCell"/>
</dbReference>
<dbReference type="SUPFAM" id="SSF103473">
    <property type="entry name" value="MFS general substrate transporter"/>
    <property type="match status" value="1"/>
</dbReference>
<dbReference type="InterPro" id="IPR005828">
    <property type="entry name" value="MFS_sugar_transport-like"/>
</dbReference>
<dbReference type="RefSeq" id="XP_056771155.1">
    <property type="nucleotide sequence ID" value="XM_056907048.1"/>
</dbReference>
<reference evidence="6" key="2">
    <citation type="journal article" date="2023" name="IMA Fungus">
        <title>Comparative genomic study of the Penicillium genus elucidates a diverse pangenome and 15 lateral gene transfer events.</title>
        <authorList>
            <person name="Petersen C."/>
            <person name="Sorensen T."/>
            <person name="Nielsen M.R."/>
            <person name="Sondergaard T.E."/>
            <person name="Sorensen J.L."/>
            <person name="Fitzpatrick D.A."/>
            <person name="Frisvad J.C."/>
            <person name="Nielsen K.L."/>
        </authorList>
    </citation>
    <scope>NUCLEOTIDE SEQUENCE</scope>
    <source>
        <strain evidence="6">IBT 16125</strain>
    </source>
</reference>
<dbReference type="PANTHER" id="PTHR48022">
    <property type="entry name" value="PLASTIDIC GLUCOSE TRANSPORTER 4"/>
    <property type="match status" value="1"/>
</dbReference>
<dbReference type="Pfam" id="PF00083">
    <property type="entry name" value="Sugar_tr"/>
    <property type="match status" value="1"/>
</dbReference>
<accession>A0AAD6G8G0</accession>
<keyword evidence="2 5" id="KW-0812">Transmembrane</keyword>
<keyword evidence="7" id="KW-1185">Reference proteome</keyword>
<keyword evidence="4 5" id="KW-0472">Membrane</keyword>
<dbReference type="Proteomes" id="UP001213681">
    <property type="component" value="Unassembled WGS sequence"/>
</dbReference>
<evidence type="ECO:0000313" key="7">
    <source>
        <dbReference type="Proteomes" id="UP001213681"/>
    </source>
</evidence>
<dbReference type="GO" id="GO:0005351">
    <property type="term" value="F:carbohydrate:proton symporter activity"/>
    <property type="evidence" value="ECO:0007669"/>
    <property type="project" value="TreeGrafter"/>
</dbReference>
<protein>
    <recommendedName>
        <fullName evidence="8">Major facilitator superfamily (MFS) profile domain-containing protein</fullName>
    </recommendedName>
</protein>
<proteinExistence type="predicted"/>
<evidence type="ECO:0008006" key="8">
    <source>
        <dbReference type="Google" id="ProtNLM"/>
    </source>
</evidence>
<organism evidence="6 7">
    <name type="scientific">Penicillium daleae</name>
    <dbReference type="NCBI Taxonomy" id="63821"/>
    <lineage>
        <taxon>Eukaryota</taxon>
        <taxon>Fungi</taxon>
        <taxon>Dikarya</taxon>
        <taxon>Ascomycota</taxon>
        <taxon>Pezizomycotina</taxon>
        <taxon>Eurotiomycetes</taxon>
        <taxon>Eurotiomycetidae</taxon>
        <taxon>Eurotiales</taxon>
        <taxon>Aspergillaceae</taxon>
        <taxon>Penicillium</taxon>
    </lineage>
</organism>
<dbReference type="AlphaFoldDB" id="A0AAD6G8G0"/>
<feature type="transmembrane region" description="Helical" evidence="5">
    <location>
        <begin position="16"/>
        <end position="36"/>
    </location>
</feature>
<evidence type="ECO:0000313" key="6">
    <source>
        <dbReference type="EMBL" id="KAJ5462113.1"/>
    </source>
</evidence>
<evidence type="ECO:0000256" key="2">
    <source>
        <dbReference type="ARBA" id="ARBA00022692"/>
    </source>
</evidence>